<reference evidence="1" key="1">
    <citation type="submission" date="2022-04" db="EMBL/GenBank/DDBJ databases">
        <title>Halocatena sp. nov., isolated from a salt lake.</title>
        <authorList>
            <person name="Cui H.-L."/>
        </authorList>
    </citation>
    <scope>NUCLEOTIDE SEQUENCE</scope>
    <source>
        <strain evidence="1">AD-1</strain>
    </source>
</reference>
<dbReference type="RefSeq" id="WP_247993169.1">
    <property type="nucleotide sequence ID" value="NZ_CP096019.1"/>
</dbReference>
<dbReference type="GeneID" id="71928600"/>
<dbReference type="AlphaFoldDB" id="A0A8U0A0W1"/>
<evidence type="ECO:0000313" key="1">
    <source>
        <dbReference type="EMBL" id="UPM42496.1"/>
    </source>
</evidence>
<dbReference type="Proteomes" id="UP000831768">
    <property type="component" value="Chromosome"/>
</dbReference>
<dbReference type="PANTHER" id="PTHR17985:SF8">
    <property type="entry name" value="TRANSPORT AND GOLGI ORGANIZATION PROTEIN 2 HOMOLOG"/>
    <property type="match status" value="1"/>
</dbReference>
<evidence type="ECO:0000313" key="2">
    <source>
        <dbReference type="Proteomes" id="UP000831768"/>
    </source>
</evidence>
<dbReference type="KEGG" id="haad:MW046_11095"/>
<dbReference type="Gene3D" id="3.60.60.10">
    <property type="entry name" value="Penicillin V Acylase, Chain A"/>
    <property type="match status" value="1"/>
</dbReference>
<dbReference type="Pfam" id="PF05742">
    <property type="entry name" value="TANGO2"/>
    <property type="match status" value="1"/>
</dbReference>
<gene>
    <name evidence="1" type="ORF">MW046_11095</name>
</gene>
<accession>A0A8U0A0W1</accession>
<proteinExistence type="predicted"/>
<dbReference type="PANTHER" id="PTHR17985">
    <property type="entry name" value="SER/THR-RICH PROTEIN T10 IN DGCR REGION"/>
    <property type="match status" value="1"/>
</dbReference>
<organism evidence="1 2">
    <name type="scientific">Halocatena salina</name>
    <dbReference type="NCBI Taxonomy" id="2934340"/>
    <lineage>
        <taxon>Archaea</taxon>
        <taxon>Methanobacteriati</taxon>
        <taxon>Methanobacteriota</taxon>
        <taxon>Stenosarchaea group</taxon>
        <taxon>Halobacteria</taxon>
        <taxon>Halobacteriales</taxon>
        <taxon>Natronomonadaceae</taxon>
        <taxon>Halocatena</taxon>
    </lineage>
</organism>
<protein>
    <submittedName>
        <fullName evidence="1">NRDE family protein</fullName>
    </submittedName>
</protein>
<dbReference type="InterPro" id="IPR008551">
    <property type="entry name" value="TANGO2"/>
</dbReference>
<dbReference type="EMBL" id="CP096019">
    <property type="protein sequence ID" value="UPM42496.1"/>
    <property type="molecule type" value="Genomic_DNA"/>
</dbReference>
<sequence length="252" mass="28215">MCTLIIAWQVFEKTPILLGANRDELYDRPSHPPRIIDRDPQVLAPIDEESGGTWIGYNENGVVAAITNGWVDADLDGERSRGLLVRDALERQNATAACRTVERELDTRTYDAFNLLVADENSALLIEYDGRPSVSTLSPGVHVVMNVGYDTEYAIHSARPDASRQQAENGRRLYEHLQPRPAESAQRWHERVANALSDHEFGVCIHGDGFGTRSSSLIRIDSDGRDQYAFADGPPCRTDFERIDEQLASRQH</sequence>
<name>A0A8U0A0W1_9EURY</name>
<keyword evidence="2" id="KW-1185">Reference proteome</keyword>